<reference evidence="7" key="1">
    <citation type="submission" date="2025-08" db="UniProtKB">
        <authorList>
            <consortium name="RefSeq"/>
        </authorList>
    </citation>
    <scope>IDENTIFICATION</scope>
    <source>
        <tissue evidence="7">Whole sample</tissue>
    </source>
</reference>
<keyword evidence="1" id="KW-0001">2Fe-2S</keyword>
<dbReference type="SUPFAM" id="SSF50022">
    <property type="entry name" value="ISP domain"/>
    <property type="match status" value="1"/>
</dbReference>
<sequence>MADTSDAEWRYIGKADELAVKRCQRLHSAGGKQMDLALFHHQGRFYAMEAWCSHLGGPLFSGEIEDYKGRCHVMCPWHGYMFDLQNGTNDLGLRQEVHEVKVESEKVYVRYKTELSLLRRENADDDQRE</sequence>
<dbReference type="Proteomes" id="UP000694844">
    <property type="component" value="Chromosome 10"/>
</dbReference>
<evidence type="ECO:0000256" key="1">
    <source>
        <dbReference type="ARBA" id="ARBA00022714"/>
    </source>
</evidence>
<evidence type="ECO:0000256" key="3">
    <source>
        <dbReference type="ARBA" id="ARBA00023004"/>
    </source>
</evidence>
<dbReference type="Gene3D" id="2.102.10.10">
    <property type="entry name" value="Rieske [2Fe-2S] iron-sulphur domain"/>
    <property type="match status" value="1"/>
</dbReference>
<dbReference type="GO" id="GO:0046872">
    <property type="term" value="F:metal ion binding"/>
    <property type="evidence" value="ECO:0007669"/>
    <property type="project" value="UniProtKB-KW"/>
</dbReference>
<protein>
    <submittedName>
        <fullName evidence="7">Rieske domain-containing protein-like</fullName>
    </submittedName>
</protein>
<keyword evidence="2" id="KW-0479">Metal-binding</keyword>
<dbReference type="KEGG" id="cvn:111117798"/>
<dbReference type="Pfam" id="PF22543">
    <property type="entry name" value="Rieske_4"/>
    <property type="match status" value="1"/>
</dbReference>
<accession>A0A8B8CDN0</accession>
<dbReference type="InterPro" id="IPR017941">
    <property type="entry name" value="Rieske_2Fe-2S"/>
</dbReference>
<evidence type="ECO:0000259" key="5">
    <source>
        <dbReference type="PROSITE" id="PS51296"/>
    </source>
</evidence>
<dbReference type="OrthoDB" id="426882at2759"/>
<dbReference type="GO" id="GO:0051537">
    <property type="term" value="F:2 iron, 2 sulfur cluster binding"/>
    <property type="evidence" value="ECO:0007669"/>
    <property type="project" value="UniProtKB-KW"/>
</dbReference>
<dbReference type="PROSITE" id="PS51296">
    <property type="entry name" value="RIESKE"/>
    <property type="match status" value="1"/>
</dbReference>
<proteinExistence type="predicted"/>
<organism evidence="6 7">
    <name type="scientific">Crassostrea virginica</name>
    <name type="common">Eastern oyster</name>
    <dbReference type="NCBI Taxonomy" id="6565"/>
    <lineage>
        <taxon>Eukaryota</taxon>
        <taxon>Metazoa</taxon>
        <taxon>Spiralia</taxon>
        <taxon>Lophotrochozoa</taxon>
        <taxon>Mollusca</taxon>
        <taxon>Bivalvia</taxon>
        <taxon>Autobranchia</taxon>
        <taxon>Pteriomorphia</taxon>
        <taxon>Ostreida</taxon>
        <taxon>Ostreoidea</taxon>
        <taxon>Ostreidae</taxon>
        <taxon>Crassostrea</taxon>
    </lineage>
</organism>
<keyword evidence="6" id="KW-1185">Reference proteome</keyword>
<evidence type="ECO:0000313" key="6">
    <source>
        <dbReference type="Proteomes" id="UP000694844"/>
    </source>
</evidence>
<evidence type="ECO:0000313" key="7">
    <source>
        <dbReference type="RefSeq" id="XP_022312736.1"/>
    </source>
</evidence>
<dbReference type="InterPro" id="IPR036922">
    <property type="entry name" value="Rieske_2Fe-2S_sf"/>
</dbReference>
<dbReference type="RefSeq" id="XP_022312736.1">
    <property type="nucleotide sequence ID" value="XM_022457028.1"/>
</dbReference>
<keyword evidence="3" id="KW-0408">Iron</keyword>
<dbReference type="InterPro" id="IPR054716">
    <property type="entry name" value="Sol_Rieske_ferrdox_dom"/>
</dbReference>
<dbReference type="PANTHER" id="PTHR21496">
    <property type="entry name" value="FERREDOXIN-RELATED"/>
    <property type="match status" value="1"/>
</dbReference>
<evidence type="ECO:0000256" key="4">
    <source>
        <dbReference type="ARBA" id="ARBA00023014"/>
    </source>
</evidence>
<feature type="domain" description="Rieske" evidence="5">
    <location>
        <begin position="10"/>
        <end position="109"/>
    </location>
</feature>
<dbReference type="AlphaFoldDB" id="A0A8B8CDN0"/>
<dbReference type="PANTHER" id="PTHR21496:SF19">
    <property type="entry name" value="SI:CH211-212D10.2"/>
    <property type="match status" value="1"/>
</dbReference>
<gene>
    <name evidence="7" type="primary">LOC111117798</name>
</gene>
<dbReference type="GeneID" id="111117798"/>
<keyword evidence="4" id="KW-0411">Iron-sulfur</keyword>
<evidence type="ECO:0000256" key="2">
    <source>
        <dbReference type="ARBA" id="ARBA00022723"/>
    </source>
</evidence>
<name>A0A8B8CDN0_CRAVI</name>